<protein>
    <submittedName>
        <fullName evidence="2">Uncharacterized protein</fullName>
    </submittedName>
</protein>
<dbReference type="OrthoDB" id="8627412at2"/>
<comment type="caution">
    <text evidence="2">The sequence shown here is derived from an EMBL/GenBank/DDBJ whole genome shotgun (WGS) entry which is preliminary data.</text>
</comment>
<dbReference type="AlphaFoldDB" id="A0A2V4B0Z8"/>
<evidence type="ECO:0000313" key="3">
    <source>
        <dbReference type="Proteomes" id="UP000249915"/>
    </source>
</evidence>
<dbReference type="PANTHER" id="PTHR42928:SF5">
    <property type="entry name" value="BLR1237 PROTEIN"/>
    <property type="match status" value="1"/>
</dbReference>
<accession>A0A2V4B0Z8</accession>
<dbReference type="PROSITE" id="PS51257">
    <property type="entry name" value="PROKAR_LIPOPROTEIN"/>
    <property type="match status" value="1"/>
</dbReference>
<comment type="similarity">
    <text evidence="1">Belongs to the UPF0065 (bug) family.</text>
</comment>
<dbReference type="PANTHER" id="PTHR42928">
    <property type="entry name" value="TRICARBOXYLATE-BINDING PROTEIN"/>
    <property type="match status" value="1"/>
</dbReference>
<dbReference type="EMBL" id="MASW01000002">
    <property type="protein sequence ID" value="PXY27874.1"/>
    <property type="molecule type" value="Genomic_DNA"/>
</dbReference>
<dbReference type="Gene3D" id="3.40.190.10">
    <property type="entry name" value="Periplasmic binding protein-like II"/>
    <property type="match status" value="1"/>
</dbReference>
<sequence>MKRTTTFGSRARVVVATMAAVGLAAGCANPQGLGSGGGEASSEMPTRTELVIPYSEGGGTDTWARFLAPYLEKHIEGNPAFTPKNVPGGESITGSNQFVQSGGTDGSQVLVTSGTTYFQALLGRSEVQFDFTTMRPLMLNGTGGVIYASPSTGLRSAKDLANPEKPLTYGGISATGLDLTMLQAFDVLGTKLDATFGFEGRGPARLAFERGEVNVDYQTTSAYLTQVKPLVDAGKAVPLMSFGMSKDGKIVRDPNVPDLPTVEEVYRQLHGKAPSGEAYEAYRAFLIPGYVYQKGLWANEGTPEKIVQSYWDAVDKISKDPKFASSSEDVLGGYPLYSGKEAEQELQEAFRIKPEVREYTLDMLKKSYDVTLDGN</sequence>
<reference evidence="2 3" key="1">
    <citation type="submission" date="2016-07" db="EMBL/GenBank/DDBJ databases">
        <title>Draft genome sequence of Prauserella muralis DSM 45305, isolated from a mould-covered wall in an indoor environment.</title>
        <authorList>
            <person name="Ruckert C."/>
            <person name="Albersmeier A."/>
            <person name="Jiang C.-L."/>
            <person name="Jiang Y."/>
            <person name="Kalinowski J."/>
            <person name="Schneider O."/>
            <person name="Winkler A."/>
            <person name="Zotchev S.B."/>
        </authorList>
    </citation>
    <scope>NUCLEOTIDE SEQUENCE [LARGE SCALE GENOMIC DNA]</scope>
    <source>
        <strain evidence="2 3">DSM 45305</strain>
    </source>
</reference>
<dbReference type="Proteomes" id="UP000249915">
    <property type="component" value="Unassembled WGS sequence"/>
</dbReference>
<dbReference type="InterPro" id="IPR042100">
    <property type="entry name" value="Bug_dom1"/>
</dbReference>
<dbReference type="InterPro" id="IPR005064">
    <property type="entry name" value="BUG"/>
</dbReference>
<evidence type="ECO:0000313" key="2">
    <source>
        <dbReference type="EMBL" id="PXY27874.1"/>
    </source>
</evidence>
<organism evidence="2 3">
    <name type="scientific">Prauserella muralis</name>
    <dbReference type="NCBI Taxonomy" id="588067"/>
    <lineage>
        <taxon>Bacteria</taxon>
        <taxon>Bacillati</taxon>
        <taxon>Actinomycetota</taxon>
        <taxon>Actinomycetes</taxon>
        <taxon>Pseudonocardiales</taxon>
        <taxon>Pseudonocardiaceae</taxon>
        <taxon>Prauserella</taxon>
    </lineage>
</organism>
<dbReference type="RefSeq" id="WP_112281890.1">
    <property type="nucleotide sequence ID" value="NZ_MASW01000002.1"/>
</dbReference>
<dbReference type="Gene3D" id="3.40.190.150">
    <property type="entry name" value="Bordetella uptake gene, domain 1"/>
    <property type="match status" value="1"/>
</dbReference>
<name>A0A2V4B0Z8_9PSEU</name>
<keyword evidence="3" id="KW-1185">Reference proteome</keyword>
<evidence type="ECO:0000256" key="1">
    <source>
        <dbReference type="ARBA" id="ARBA00006987"/>
    </source>
</evidence>
<proteinExistence type="inferred from homology"/>
<gene>
    <name evidence="2" type="ORF">BAY60_16050</name>
</gene>